<dbReference type="InterPro" id="IPR006311">
    <property type="entry name" value="TAT_signal"/>
</dbReference>
<comment type="caution">
    <text evidence="14">The sequence shown here is derived from an EMBL/GenBank/DDBJ whole genome shotgun (WGS) entry which is preliminary data.</text>
</comment>
<dbReference type="Proteomes" id="UP000732399">
    <property type="component" value="Unassembled WGS sequence"/>
</dbReference>
<dbReference type="Pfam" id="PF00593">
    <property type="entry name" value="TonB_dep_Rec_b-barrel"/>
    <property type="match status" value="1"/>
</dbReference>
<dbReference type="PROSITE" id="PS52016">
    <property type="entry name" value="TONB_DEPENDENT_REC_3"/>
    <property type="match status" value="1"/>
</dbReference>
<dbReference type="PROSITE" id="PS51318">
    <property type="entry name" value="TAT"/>
    <property type="match status" value="1"/>
</dbReference>
<keyword evidence="2 8" id="KW-0813">Transport</keyword>
<keyword evidence="15" id="KW-1185">Reference proteome</keyword>
<feature type="region of interest" description="Disordered" evidence="10">
    <location>
        <begin position="34"/>
        <end position="65"/>
    </location>
</feature>
<evidence type="ECO:0000259" key="13">
    <source>
        <dbReference type="Pfam" id="PF07715"/>
    </source>
</evidence>
<evidence type="ECO:0000313" key="15">
    <source>
        <dbReference type="Proteomes" id="UP000732399"/>
    </source>
</evidence>
<comment type="subcellular location">
    <subcellularLocation>
        <location evidence="1 8">Cell outer membrane</location>
        <topology evidence="1 8">Multi-pass membrane protein</topology>
    </subcellularLocation>
</comment>
<feature type="compositionally biased region" description="Low complexity" evidence="10">
    <location>
        <begin position="34"/>
        <end position="44"/>
    </location>
</feature>
<evidence type="ECO:0000256" key="3">
    <source>
        <dbReference type="ARBA" id="ARBA00022452"/>
    </source>
</evidence>
<feature type="domain" description="TonB-dependent receptor plug" evidence="13">
    <location>
        <begin position="81"/>
        <end position="200"/>
    </location>
</feature>
<keyword evidence="14" id="KW-0675">Receptor</keyword>
<keyword evidence="6 8" id="KW-0472">Membrane</keyword>
<evidence type="ECO:0000256" key="7">
    <source>
        <dbReference type="ARBA" id="ARBA00023237"/>
    </source>
</evidence>
<feature type="domain" description="TonB-dependent receptor-like beta-barrel" evidence="12">
    <location>
        <begin position="489"/>
        <end position="997"/>
    </location>
</feature>
<organism evidence="14 15">
    <name type="scientific">Sphingomonas corticis</name>
    <dbReference type="NCBI Taxonomy" id="2722791"/>
    <lineage>
        <taxon>Bacteria</taxon>
        <taxon>Pseudomonadati</taxon>
        <taxon>Pseudomonadota</taxon>
        <taxon>Alphaproteobacteria</taxon>
        <taxon>Sphingomonadales</taxon>
        <taxon>Sphingomonadaceae</taxon>
        <taxon>Sphingomonas</taxon>
    </lineage>
</organism>
<evidence type="ECO:0000313" key="14">
    <source>
        <dbReference type="EMBL" id="NJR78510.1"/>
    </source>
</evidence>
<evidence type="ECO:0000256" key="4">
    <source>
        <dbReference type="ARBA" id="ARBA00022692"/>
    </source>
</evidence>
<evidence type="ECO:0000256" key="9">
    <source>
        <dbReference type="RuleBase" id="RU003357"/>
    </source>
</evidence>
<name>A0ABX1CKK0_9SPHN</name>
<feature type="chain" id="PRO_5045696576" evidence="11">
    <location>
        <begin position="32"/>
        <end position="1036"/>
    </location>
</feature>
<gene>
    <name evidence="14" type="ORF">HBH26_07925</name>
</gene>
<protein>
    <submittedName>
        <fullName evidence="14">TonB-dependent receptor</fullName>
    </submittedName>
</protein>
<evidence type="ECO:0000256" key="5">
    <source>
        <dbReference type="ARBA" id="ARBA00023077"/>
    </source>
</evidence>
<comment type="similarity">
    <text evidence="8 9">Belongs to the TonB-dependent receptor family.</text>
</comment>
<dbReference type="InterPro" id="IPR012910">
    <property type="entry name" value="Plug_dom"/>
</dbReference>
<dbReference type="Pfam" id="PF07715">
    <property type="entry name" value="Plug"/>
    <property type="match status" value="1"/>
</dbReference>
<dbReference type="Gene3D" id="2.170.130.10">
    <property type="entry name" value="TonB-dependent receptor, plug domain"/>
    <property type="match status" value="1"/>
</dbReference>
<dbReference type="RefSeq" id="WP_168134055.1">
    <property type="nucleotide sequence ID" value="NZ_JAAVJH010000004.1"/>
</dbReference>
<evidence type="ECO:0000256" key="8">
    <source>
        <dbReference type="PROSITE-ProRule" id="PRU01360"/>
    </source>
</evidence>
<keyword evidence="5 9" id="KW-0798">TonB box</keyword>
<dbReference type="SUPFAM" id="SSF56935">
    <property type="entry name" value="Porins"/>
    <property type="match status" value="1"/>
</dbReference>
<keyword evidence="7 8" id="KW-0998">Cell outer membrane</keyword>
<evidence type="ECO:0000256" key="6">
    <source>
        <dbReference type="ARBA" id="ARBA00023136"/>
    </source>
</evidence>
<dbReference type="InterPro" id="IPR037066">
    <property type="entry name" value="Plug_dom_sf"/>
</dbReference>
<evidence type="ECO:0000256" key="10">
    <source>
        <dbReference type="SAM" id="MobiDB-lite"/>
    </source>
</evidence>
<dbReference type="InterPro" id="IPR000531">
    <property type="entry name" value="Beta-barrel_TonB"/>
</dbReference>
<keyword evidence="4 8" id="KW-0812">Transmembrane</keyword>
<dbReference type="InterPro" id="IPR036942">
    <property type="entry name" value="Beta-barrel_TonB_sf"/>
</dbReference>
<evidence type="ECO:0000259" key="12">
    <source>
        <dbReference type="Pfam" id="PF00593"/>
    </source>
</evidence>
<evidence type="ECO:0000256" key="11">
    <source>
        <dbReference type="SAM" id="SignalP"/>
    </source>
</evidence>
<accession>A0ABX1CKK0</accession>
<sequence length="1036" mass="109029">MLTRPSTAWRRDAAVTALAVALAATAAPAGAQVAAPAPQQPATPVEQSPVEPVPAPADAPAADAAGPDIVVTGSILRTTDRATPSPVTTVSAEALDQRGVSTVQEGIQQLTSNNGPALTNSFTANGAFAGGASAVSLRGLSTNSTLVLFDGLRAAYYPLSDDGTRNFVDLNTIPDEIVDRIEVLRDGASSSYGADAIAGVVNIITKRQYTGIGGRAEAGISDRGDASNYRLSLIAGTGDLDENGYNAYVSGFYIRSEALRNRDRPYPYSSSDQRGICFEGNCGPNNVVNGLDGDGGYTFSEVIANTGGTLYVRPYDAANTTALDRYRQLNPSLGCTRGAGYNLNPADIGRTDEDGNLVNAAAPLSVCQDDLVYNDGIIAPQIERFGGSARFTATVGENAEAYALVNFQQSSVSYSGGLGIIRASANAGIDFPRFSTGATGGAFAPGSFQLTLPVYVCATGVGAANGIDTGCNAANGTLNPNNPFAGDNQVARIIGRLPNLQQFNATRSRVYRAAIGIKGNVADTWDYAFDATAMHTDLQRTTRGYVRIDNLLTAIARGTYNFLDPFANTADQNAFIAPDNRTNAESDLAQAQLTVGRSLADLPGGPLQLGLGLAYRYEAINAPSGNPDTNGPTDRYFVLNAFGVEGSRSVYSAFGELNAPIVDQFTLNASARYDKYSSGQDAFSPKVGAKFTPIRQLAIRGTYSRGFRIPSFGEANALPTTGFVAASPTTYSNEFLAQYGCNQDNFSTACPSYIRQSSVGLTTLASPDLEPEKSRSFTAGIILEPIPQLTFTADYFNIKKTNAIASAQSSIAIAAYNAGQAIPDGFNVIVDAPDPAFPTARPRIAFVESGFINANTIKSEGLDFSATGNFDLGEGIRFTSAAQASLILELSTTFPDGTKEKYQGTIGNYNLTAGSGTPRWRGSWQNTLEVDAFTLSATAQYFDGYNLSAEDQGGQRGDCGLNPGYVPCDVDSYITLDLTGSVKINDRATFYVNVLNVLDDLPPIDPVTYGANLYNPVQGGVGIYGRMVRAGFKVGL</sequence>
<dbReference type="InterPro" id="IPR039426">
    <property type="entry name" value="TonB-dep_rcpt-like"/>
</dbReference>
<reference evidence="14 15" key="1">
    <citation type="submission" date="2020-03" db="EMBL/GenBank/DDBJ databases">
        <authorList>
            <person name="Wang L."/>
            <person name="He N."/>
            <person name="Li Y."/>
            <person name="Fang Y."/>
            <person name="Zhang F."/>
        </authorList>
    </citation>
    <scope>NUCLEOTIDE SEQUENCE [LARGE SCALE GENOMIC DNA]</scope>
    <source>
        <strain evidence="14 15">36D10-4-7</strain>
    </source>
</reference>
<evidence type="ECO:0000256" key="1">
    <source>
        <dbReference type="ARBA" id="ARBA00004571"/>
    </source>
</evidence>
<dbReference type="EMBL" id="JAAVJH010000004">
    <property type="protein sequence ID" value="NJR78510.1"/>
    <property type="molecule type" value="Genomic_DNA"/>
</dbReference>
<feature type="signal peptide" evidence="11">
    <location>
        <begin position="1"/>
        <end position="31"/>
    </location>
</feature>
<dbReference type="PANTHER" id="PTHR47234">
    <property type="match status" value="1"/>
</dbReference>
<dbReference type="Gene3D" id="2.40.170.20">
    <property type="entry name" value="TonB-dependent receptor, beta-barrel domain"/>
    <property type="match status" value="1"/>
</dbReference>
<dbReference type="PANTHER" id="PTHR47234:SF1">
    <property type="entry name" value="TONB-DEPENDENT RECEPTOR"/>
    <property type="match status" value="1"/>
</dbReference>
<keyword evidence="3 8" id="KW-1134">Transmembrane beta strand</keyword>
<keyword evidence="11" id="KW-0732">Signal</keyword>
<evidence type="ECO:0000256" key="2">
    <source>
        <dbReference type="ARBA" id="ARBA00022448"/>
    </source>
</evidence>
<proteinExistence type="inferred from homology"/>